<keyword evidence="2" id="KW-1185">Reference proteome</keyword>
<dbReference type="InterPro" id="IPR043504">
    <property type="entry name" value="Peptidase_S1_PA_chymotrypsin"/>
</dbReference>
<dbReference type="Gene3D" id="2.40.10.10">
    <property type="entry name" value="Trypsin-like serine proteases"/>
    <property type="match status" value="1"/>
</dbReference>
<organism evidence="1 2">
    <name type="scientific">Pristionchus entomophagus</name>
    <dbReference type="NCBI Taxonomy" id="358040"/>
    <lineage>
        <taxon>Eukaryota</taxon>
        <taxon>Metazoa</taxon>
        <taxon>Ecdysozoa</taxon>
        <taxon>Nematoda</taxon>
        <taxon>Chromadorea</taxon>
        <taxon>Rhabditida</taxon>
        <taxon>Rhabditina</taxon>
        <taxon>Diplogasteromorpha</taxon>
        <taxon>Diplogasteroidea</taxon>
        <taxon>Neodiplogasteridae</taxon>
        <taxon>Pristionchus</taxon>
    </lineage>
</organism>
<accession>A0AAV5SUI1</accession>
<dbReference type="EMBL" id="BTSX01000002">
    <property type="protein sequence ID" value="GMS84283.1"/>
    <property type="molecule type" value="Genomic_DNA"/>
</dbReference>
<dbReference type="SUPFAM" id="SSF50494">
    <property type="entry name" value="Trypsin-like serine proteases"/>
    <property type="match status" value="1"/>
</dbReference>
<gene>
    <name evidence="1" type="ORF">PENTCL1PPCAC_6458</name>
</gene>
<dbReference type="InterPro" id="IPR009003">
    <property type="entry name" value="Peptidase_S1_PA"/>
</dbReference>
<reference evidence="1" key="1">
    <citation type="submission" date="2023-10" db="EMBL/GenBank/DDBJ databases">
        <title>Genome assembly of Pristionchus species.</title>
        <authorList>
            <person name="Yoshida K."/>
            <person name="Sommer R.J."/>
        </authorList>
    </citation>
    <scope>NUCLEOTIDE SEQUENCE</scope>
    <source>
        <strain evidence="1">RS0144</strain>
    </source>
</reference>
<comment type="caution">
    <text evidence="1">The sequence shown here is derived from an EMBL/GenBank/DDBJ whole genome shotgun (WGS) entry which is preliminary data.</text>
</comment>
<sequence>LALQIWWESECPYPSEHHLLSGYHNGRDPSIISLSSTVPSSSFFKVKEFGNEKEVHMQKLNLGTTDLKCKMDHENFIGDKICVPELKDIAVCKGDSDSGLLTTLFRRTFVLGVLSSGTSCIELINERNEALFTDIRLYQATIDKTIG</sequence>
<name>A0AAV5SUI1_9BILA</name>
<feature type="non-terminal residue" evidence="1">
    <location>
        <position position="1"/>
    </location>
</feature>
<protein>
    <submittedName>
        <fullName evidence="1">Uncharacterized protein</fullName>
    </submittedName>
</protein>
<evidence type="ECO:0000313" key="2">
    <source>
        <dbReference type="Proteomes" id="UP001432027"/>
    </source>
</evidence>
<dbReference type="Proteomes" id="UP001432027">
    <property type="component" value="Unassembled WGS sequence"/>
</dbReference>
<feature type="non-terminal residue" evidence="1">
    <location>
        <position position="147"/>
    </location>
</feature>
<dbReference type="AlphaFoldDB" id="A0AAV5SUI1"/>
<evidence type="ECO:0000313" key="1">
    <source>
        <dbReference type="EMBL" id="GMS84283.1"/>
    </source>
</evidence>
<proteinExistence type="predicted"/>